<evidence type="ECO:0000259" key="4">
    <source>
        <dbReference type="PROSITE" id="PS50042"/>
    </source>
</evidence>
<dbReference type="Gene3D" id="2.60.120.10">
    <property type="entry name" value="Jelly Rolls"/>
    <property type="match status" value="1"/>
</dbReference>
<sequence length="229" mass="25359">MLQYQDGDTDPEKPQHFARLEAQNFELLFTGCPVERYEPGQHLFMQEDAATHVYGVISGKVEISIYSPGGRKLVANIERPQSLVGEIGALDGGPRTATATCLSECELVSVSRTQLFDRIGKHPDLARAVIALLCARLRWVSSEFGDQALLKIEARLAKRLLYLSSFMADAEGWISISQSDLADFLGATRESVNKTLHDWRAHALIETRRGAIRVSNEATLAELCELEEG</sequence>
<dbReference type="Proteomes" id="UP000281647">
    <property type="component" value="Unassembled WGS sequence"/>
</dbReference>
<keyword evidence="7" id="KW-1185">Reference proteome</keyword>
<organism evidence="6 7">
    <name type="scientific">Borborobacter arsenicus</name>
    <dbReference type="NCBI Taxonomy" id="1851146"/>
    <lineage>
        <taxon>Bacteria</taxon>
        <taxon>Pseudomonadati</taxon>
        <taxon>Pseudomonadota</taxon>
        <taxon>Alphaproteobacteria</taxon>
        <taxon>Hyphomicrobiales</taxon>
        <taxon>Phyllobacteriaceae</taxon>
        <taxon>Borborobacter</taxon>
    </lineage>
</organism>
<dbReference type="InterPro" id="IPR018490">
    <property type="entry name" value="cNMP-bd_dom_sf"/>
</dbReference>
<dbReference type="Pfam" id="PF00027">
    <property type="entry name" value="cNMP_binding"/>
    <property type="match status" value="1"/>
</dbReference>
<dbReference type="Pfam" id="PF13545">
    <property type="entry name" value="HTH_Crp_2"/>
    <property type="match status" value="1"/>
</dbReference>
<dbReference type="RefSeq" id="WP_128626916.1">
    <property type="nucleotide sequence ID" value="NZ_RKST01000008.1"/>
</dbReference>
<dbReference type="GO" id="GO:0003677">
    <property type="term" value="F:DNA binding"/>
    <property type="evidence" value="ECO:0007669"/>
    <property type="project" value="UniProtKB-KW"/>
</dbReference>
<evidence type="ECO:0000313" key="7">
    <source>
        <dbReference type="Proteomes" id="UP000281647"/>
    </source>
</evidence>
<keyword evidence="1" id="KW-0805">Transcription regulation</keyword>
<evidence type="ECO:0000259" key="5">
    <source>
        <dbReference type="PROSITE" id="PS51063"/>
    </source>
</evidence>
<feature type="domain" description="Cyclic nucleotide-binding" evidence="4">
    <location>
        <begin position="16"/>
        <end position="136"/>
    </location>
</feature>
<dbReference type="InterPro" id="IPR000595">
    <property type="entry name" value="cNMP-bd_dom"/>
</dbReference>
<dbReference type="SMART" id="SM00100">
    <property type="entry name" value="cNMP"/>
    <property type="match status" value="1"/>
</dbReference>
<dbReference type="SUPFAM" id="SSF46785">
    <property type="entry name" value="Winged helix' DNA-binding domain"/>
    <property type="match status" value="1"/>
</dbReference>
<dbReference type="CDD" id="cd00038">
    <property type="entry name" value="CAP_ED"/>
    <property type="match status" value="1"/>
</dbReference>
<dbReference type="Gene3D" id="1.10.10.10">
    <property type="entry name" value="Winged helix-like DNA-binding domain superfamily/Winged helix DNA-binding domain"/>
    <property type="match status" value="1"/>
</dbReference>
<dbReference type="InterPro" id="IPR036390">
    <property type="entry name" value="WH_DNA-bd_sf"/>
</dbReference>
<dbReference type="EMBL" id="RKST01000008">
    <property type="protein sequence ID" value="RUM98044.1"/>
    <property type="molecule type" value="Genomic_DNA"/>
</dbReference>
<evidence type="ECO:0000256" key="3">
    <source>
        <dbReference type="ARBA" id="ARBA00023163"/>
    </source>
</evidence>
<dbReference type="InterPro" id="IPR050397">
    <property type="entry name" value="Env_Response_Regulators"/>
</dbReference>
<feature type="domain" description="HTH crp-type" evidence="5">
    <location>
        <begin position="150"/>
        <end position="218"/>
    </location>
</feature>
<dbReference type="PROSITE" id="PS51063">
    <property type="entry name" value="HTH_CRP_2"/>
    <property type="match status" value="1"/>
</dbReference>
<gene>
    <name evidence="6" type="ORF">EET67_10570</name>
</gene>
<dbReference type="PANTHER" id="PTHR24567">
    <property type="entry name" value="CRP FAMILY TRANSCRIPTIONAL REGULATORY PROTEIN"/>
    <property type="match status" value="1"/>
</dbReference>
<accession>A0A432V799</accession>
<protein>
    <submittedName>
        <fullName evidence="6">Crp/Fnr family transcriptional regulator</fullName>
    </submittedName>
</protein>
<dbReference type="GO" id="GO:0005829">
    <property type="term" value="C:cytosol"/>
    <property type="evidence" value="ECO:0007669"/>
    <property type="project" value="TreeGrafter"/>
</dbReference>
<dbReference type="SMART" id="SM00419">
    <property type="entry name" value="HTH_CRP"/>
    <property type="match status" value="1"/>
</dbReference>
<evidence type="ECO:0000256" key="1">
    <source>
        <dbReference type="ARBA" id="ARBA00023015"/>
    </source>
</evidence>
<dbReference type="OrthoDB" id="3525895at2"/>
<keyword evidence="3" id="KW-0804">Transcription</keyword>
<dbReference type="GO" id="GO:0003700">
    <property type="term" value="F:DNA-binding transcription factor activity"/>
    <property type="evidence" value="ECO:0007669"/>
    <property type="project" value="TreeGrafter"/>
</dbReference>
<dbReference type="InterPro" id="IPR014710">
    <property type="entry name" value="RmlC-like_jellyroll"/>
</dbReference>
<dbReference type="AlphaFoldDB" id="A0A432V799"/>
<keyword evidence="2" id="KW-0238">DNA-binding</keyword>
<name>A0A432V799_9HYPH</name>
<evidence type="ECO:0000313" key="6">
    <source>
        <dbReference type="EMBL" id="RUM98044.1"/>
    </source>
</evidence>
<dbReference type="SUPFAM" id="SSF51206">
    <property type="entry name" value="cAMP-binding domain-like"/>
    <property type="match status" value="1"/>
</dbReference>
<dbReference type="InterPro" id="IPR012318">
    <property type="entry name" value="HTH_CRP"/>
</dbReference>
<dbReference type="PANTHER" id="PTHR24567:SF74">
    <property type="entry name" value="HTH-TYPE TRANSCRIPTIONAL REGULATOR ARCR"/>
    <property type="match status" value="1"/>
</dbReference>
<reference evidence="6 7" key="1">
    <citation type="submission" date="2018-11" db="EMBL/GenBank/DDBJ databases">
        <title>Pseudaminobacter arsenicus sp. nov., an arsenic-resistant bacterium isolated from arsenic-rich aquifers.</title>
        <authorList>
            <person name="Mu Y."/>
        </authorList>
    </citation>
    <scope>NUCLEOTIDE SEQUENCE [LARGE SCALE GENOMIC DNA]</scope>
    <source>
        <strain evidence="6 7">CB3</strain>
    </source>
</reference>
<comment type="caution">
    <text evidence="6">The sequence shown here is derived from an EMBL/GenBank/DDBJ whole genome shotgun (WGS) entry which is preliminary data.</text>
</comment>
<evidence type="ECO:0000256" key="2">
    <source>
        <dbReference type="ARBA" id="ARBA00023125"/>
    </source>
</evidence>
<dbReference type="PROSITE" id="PS50042">
    <property type="entry name" value="CNMP_BINDING_3"/>
    <property type="match status" value="1"/>
</dbReference>
<dbReference type="InterPro" id="IPR036388">
    <property type="entry name" value="WH-like_DNA-bd_sf"/>
</dbReference>
<proteinExistence type="predicted"/>